<accession>A0A239XCC3</accession>
<gene>
    <name evidence="2" type="ORF">SAMEA4504048_01800</name>
</gene>
<feature type="transmembrane region" description="Helical" evidence="1">
    <location>
        <begin position="12"/>
        <end position="33"/>
    </location>
</feature>
<dbReference type="EMBL" id="LT906454">
    <property type="protein sequence ID" value="SNV44086.1"/>
    <property type="molecule type" value="Genomic_DNA"/>
</dbReference>
<protein>
    <submittedName>
        <fullName evidence="2">YfaA</fullName>
    </submittedName>
</protein>
<dbReference type="Pfam" id="PF09911">
    <property type="entry name" value="DUF2140"/>
    <property type="match status" value="1"/>
</dbReference>
<reference evidence="2 3" key="1">
    <citation type="submission" date="2017-06" db="EMBL/GenBank/DDBJ databases">
        <authorList>
            <consortium name="Pathogen Informatics"/>
        </authorList>
    </citation>
    <scope>NUCLEOTIDE SEQUENCE [LARGE SCALE GENOMIC DNA]</scope>
    <source>
        <strain evidence="2 3">NCTC11291</strain>
    </source>
</reference>
<dbReference type="Proteomes" id="UP000215144">
    <property type="component" value="Chromosome 1"/>
</dbReference>
<dbReference type="InterPro" id="IPR018672">
    <property type="entry name" value="DUF2140"/>
</dbReference>
<dbReference type="RefSeq" id="WP_017769710.1">
    <property type="nucleotide sequence ID" value="NZ_LT906454.1"/>
</dbReference>
<dbReference type="KEGG" id="saco:SAME_01800"/>
<dbReference type="AlphaFoldDB" id="A0A239XCC3"/>
<name>A0A239XCC3_STRAI</name>
<dbReference type="OrthoDB" id="2241695at2"/>
<dbReference type="GeneID" id="301157419"/>
<proteinExistence type="predicted"/>
<sequence length="197" mass="22553">MKIKLSHTIWKYLFLILLALNLAFVSVVVYRVLQPREQKMTAENTSKRKTPIKAGSFVTTREELNNTAAAFLEDYQTKGFRYEFYTTSSQVLFQGTYTLLGYEVPLYVYFEPFVLSNGNVQLEVKSVSAGTLSLPKKEVLSYISNAYDIPDFLAIKPKKSEIILSLKDIELSNGLYAQATEFDLANDRIRFDLFKEP</sequence>
<evidence type="ECO:0000313" key="3">
    <source>
        <dbReference type="Proteomes" id="UP000215144"/>
    </source>
</evidence>
<keyword evidence="1" id="KW-1133">Transmembrane helix</keyword>
<evidence type="ECO:0000256" key="1">
    <source>
        <dbReference type="SAM" id="Phobius"/>
    </source>
</evidence>
<evidence type="ECO:0000313" key="2">
    <source>
        <dbReference type="EMBL" id="SNV44086.1"/>
    </source>
</evidence>
<keyword evidence="1" id="KW-0472">Membrane</keyword>
<keyword evidence="1" id="KW-0812">Transmembrane</keyword>
<organism evidence="2 3">
    <name type="scientific">Streptococcus acidominimus</name>
    <dbReference type="NCBI Taxonomy" id="1326"/>
    <lineage>
        <taxon>Bacteria</taxon>
        <taxon>Bacillati</taxon>
        <taxon>Bacillota</taxon>
        <taxon>Bacilli</taxon>
        <taxon>Lactobacillales</taxon>
        <taxon>Streptococcaceae</taxon>
        <taxon>Streptococcus</taxon>
    </lineage>
</organism>